<dbReference type="InterPro" id="IPR013103">
    <property type="entry name" value="RVT_2"/>
</dbReference>
<gene>
    <name evidence="5" type="ORF">Tco_1044391</name>
</gene>
<reference evidence="5" key="2">
    <citation type="submission" date="2022-01" db="EMBL/GenBank/DDBJ databases">
        <authorList>
            <person name="Yamashiro T."/>
            <person name="Shiraishi A."/>
            <person name="Satake H."/>
            <person name="Nakayama K."/>
        </authorList>
    </citation>
    <scope>NUCLEOTIDE SEQUENCE</scope>
</reference>
<reference evidence="5" key="1">
    <citation type="journal article" date="2022" name="Int. J. Mol. Sci.">
        <title>Draft Genome of Tanacetum Coccineum: Genomic Comparison of Closely Related Tanacetum-Family Plants.</title>
        <authorList>
            <person name="Yamashiro T."/>
            <person name="Shiraishi A."/>
            <person name="Nakayama K."/>
            <person name="Satake H."/>
        </authorList>
    </citation>
    <scope>NUCLEOTIDE SEQUENCE</scope>
</reference>
<dbReference type="PANTHER" id="PTHR42648">
    <property type="entry name" value="TRANSPOSASE, PUTATIVE-RELATED"/>
    <property type="match status" value="1"/>
</dbReference>
<keyword evidence="1" id="KW-0479">Metal-binding</keyword>
<dbReference type="InterPro" id="IPR057670">
    <property type="entry name" value="SH3_retrovirus"/>
</dbReference>
<feature type="domain" description="Reverse transcriptase Ty1/copia-type" evidence="3">
    <location>
        <begin position="337"/>
        <end position="430"/>
    </location>
</feature>
<dbReference type="Pfam" id="PF07727">
    <property type="entry name" value="RVT_2"/>
    <property type="match status" value="1"/>
</dbReference>
<dbReference type="InterPro" id="IPR039537">
    <property type="entry name" value="Retrotran_Ty1/copia-like"/>
</dbReference>
<proteinExistence type="predicted"/>
<evidence type="ECO:0000256" key="1">
    <source>
        <dbReference type="ARBA" id="ARBA00022723"/>
    </source>
</evidence>
<sequence length="508" mass="57501">MTGNCSQLINFVHKFFGTVRFDNDQIAKIIGYGDYQMGKAEAAATTYYTQNRLLIRKHHNKTPYELLHNRKPDLSYLHVFGDLCYPTNDSEDLGMLKPKENIGIFVGYTPAKNAYRIYNKRTRLIIESIHVDFDELIAMASEQFSSGPGPQLLTPGIISSRLVPNLLSPSPYVPPTKKDWDILFQPMFDEYFSPPPSVASLVPTFVAPDPTDPTGTPSLTTIDQDAPSPIAHLDNDPFFGVPIPEPNSKESFLRDAIPTNVHSVNQPPEHISKWTKNHSLDNIICNPSRSISIRHQLQNEALFCYFNAFLTSVELKNYKEALKESRWIEAMQEELNELVAKGYRQEEGIDFEESFAPVSRLEAILIFVAYAAHKNTTVYQMGVKTAFLKGILRKEVYVSQPDGFIDQNNPNHVYKLNKALYGLKQAPRACPKGIFLNQSKHALEIIKKYGIETSDPVDTPMVEKSKLDEDPQGKVVDPTRYRGMIGSLMYLTYSRPDLVFAICMCARY</sequence>
<name>A0ABQ5GR10_9ASTR</name>
<comment type="caution">
    <text evidence="5">The sequence shown here is derived from an EMBL/GenBank/DDBJ whole genome shotgun (WGS) entry which is preliminary data.</text>
</comment>
<evidence type="ECO:0000259" key="4">
    <source>
        <dbReference type="Pfam" id="PF25597"/>
    </source>
</evidence>
<dbReference type="Proteomes" id="UP001151760">
    <property type="component" value="Unassembled WGS sequence"/>
</dbReference>
<evidence type="ECO:0000256" key="2">
    <source>
        <dbReference type="ARBA" id="ARBA00022801"/>
    </source>
</evidence>
<evidence type="ECO:0000313" key="5">
    <source>
        <dbReference type="EMBL" id="GJT77666.1"/>
    </source>
</evidence>
<protein>
    <submittedName>
        <fullName evidence="5">Ribonuclease H-like domain-containing protein</fullName>
    </submittedName>
</protein>
<accession>A0ABQ5GR10</accession>
<dbReference type="EMBL" id="BQNB010018732">
    <property type="protein sequence ID" value="GJT77666.1"/>
    <property type="molecule type" value="Genomic_DNA"/>
</dbReference>
<keyword evidence="6" id="KW-1185">Reference proteome</keyword>
<keyword evidence="2" id="KW-0378">Hydrolase</keyword>
<organism evidence="5 6">
    <name type="scientific">Tanacetum coccineum</name>
    <dbReference type="NCBI Taxonomy" id="301880"/>
    <lineage>
        <taxon>Eukaryota</taxon>
        <taxon>Viridiplantae</taxon>
        <taxon>Streptophyta</taxon>
        <taxon>Embryophyta</taxon>
        <taxon>Tracheophyta</taxon>
        <taxon>Spermatophyta</taxon>
        <taxon>Magnoliopsida</taxon>
        <taxon>eudicotyledons</taxon>
        <taxon>Gunneridae</taxon>
        <taxon>Pentapetalae</taxon>
        <taxon>asterids</taxon>
        <taxon>campanulids</taxon>
        <taxon>Asterales</taxon>
        <taxon>Asteraceae</taxon>
        <taxon>Asteroideae</taxon>
        <taxon>Anthemideae</taxon>
        <taxon>Anthemidinae</taxon>
        <taxon>Tanacetum</taxon>
    </lineage>
</organism>
<feature type="domain" description="Retroviral polymerase SH3-like" evidence="4">
    <location>
        <begin position="83"/>
        <end position="136"/>
    </location>
</feature>
<evidence type="ECO:0000259" key="3">
    <source>
        <dbReference type="Pfam" id="PF07727"/>
    </source>
</evidence>
<dbReference type="PANTHER" id="PTHR42648:SF32">
    <property type="entry name" value="RIBONUCLEASE H-LIKE DOMAIN, GAG-PRE-INTEGRASE DOMAIN PROTEIN-RELATED"/>
    <property type="match status" value="1"/>
</dbReference>
<evidence type="ECO:0000313" key="6">
    <source>
        <dbReference type="Proteomes" id="UP001151760"/>
    </source>
</evidence>
<dbReference type="Pfam" id="PF25597">
    <property type="entry name" value="SH3_retrovirus"/>
    <property type="match status" value="1"/>
</dbReference>